<dbReference type="GO" id="GO:0000166">
    <property type="term" value="F:nucleotide binding"/>
    <property type="evidence" value="ECO:0007669"/>
    <property type="project" value="InterPro"/>
</dbReference>
<dbReference type="Gene3D" id="3.40.50.720">
    <property type="entry name" value="NAD(P)-binding Rossmann-like Domain"/>
    <property type="match status" value="1"/>
</dbReference>
<dbReference type="InterPro" id="IPR000683">
    <property type="entry name" value="Gfo/Idh/MocA-like_OxRdtase_N"/>
</dbReference>
<dbReference type="PANTHER" id="PTHR43377">
    <property type="entry name" value="BILIVERDIN REDUCTASE A"/>
    <property type="match status" value="1"/>
</dbReference>
<gene>
    <name evidence="3" type="ORF">MAGMO_0983</name>
</gene>
<accession>A0A1S7LGX1</accession>
<evidence type="ECO:0000259" key="2">
    <source>
        <dbReference type="Pfam" id="PF22725"/>
    </source>
</evidence>
<evidence type="ECO:0008006" key="4">
    <source>
        <dbReference type="Google" id="ProtNLM"/>
    </source>
</evidence>
<protein>
    <recommendedName>
        <fullName evidence="4">Oxidoreductase</fullName>
    </recommendedName>
</protein>
<dbReference type="SUPFAM" id="SSF51735">
    <property type="entry name" value="NAD(P)-binding Rossmann-fold domains"/>
    <property type="match status" value="1"/>
</dbReference>
<dbReference type="Gene3D" id="3.30.360.10">
    <property type="entry name" value="Dihydrodipicolinate Reductase, domain 2"/>
    <property type="match status" value="1"/>
</dbReference>
<dbReference type="InterPro" id="IPR055170">
    <property type="entry name" value="GFO_IDH_MocA-like_dom"/>
</dbReference>
<dbReference type="InterPro" id="IPR036291">
    <property type="entry name" value="NAD(P)-bd_dom_sf"/>
</dbReference>
<dbReference type="InterPro" id="IPR051450">
    <property type="entry name" value="Gfo/Idh/MocA_Oxidoreductases"/>
</dbReference>
<organism evidence="3">
    <name type="scientific">Magnetococcus massalia (strain MO-1)</name>
    <dbReference type="NCBI Taxonomy" id="451514"/>
    <lineage>
        <taxon>Bacteria</taxon>
        <taxon>Pseudomonadati</taxon>
        <taxon>Pseudomonadota</taxon>
        <taxon>Magnetococcia</taxon>
        <taxon>Magnetococcales</taxon>
        <taxon>Magnetococcaceae</taxon>
        <taxon>Magnetococcus</taxon>
    </lineage>
</organism>
<evidence type="ECO:0000313" key="3">
    <source>
        <dbReference type="EMBL" id="CRH05181.1"/>
    </source>
</evidence>
<dbReference type="PANTHER" id="PTHR43377:SF1">
    <property type="entry name" value="BILIVERDIN REDUCTASE A"/>
    <property type="match status" value="1"/>
</dbReference>
<sequence>MSHDPKAYAGRPLRAGVIGVGYLGRFHAMKYQNIDNVELACVVDSDAQRALEVGEELGVPHGTDYRDWLEQLDLVSIVVSTPYHYKVALACLEAGVHILLEKPITVTVEEADELVDLAERTNMVLQVGHLKRFHPAVVALKESGLLKPPRFIQAQRLAPFKSRALDVDVVLDLMIHDVDLILSFVDSDVDRVEAIGAPVLTDKIDMANARLHFANGCVADVTASRVAQNATRQMRIFQEDAYVKLDFATKGIQVLARAEGTMELEGVQVPALEEKRLTIHDYDTLEAEVSAFCHAVRNGEDPLVTGRDGRRALEVVERVRTSVMENRPA</sequence>
<reference evidence="3" key="1">
    <citation type="submission" date="2015-04" db="EMBL/GenBank/DDBJ databases">
        <authorList>
            <person name="Syromyatnikov M.Y."/>
            <person name="Popov V.N."/>
        </authorList>
    </citation>
    <scope>NUCLEOTIDE SEQUENCE</scope>
    <source>
        <strain evidence="3">MO-1</strain>
    </source>
</reference>
<dbReference type="SUPFAM" id="SSF55347">
    <property type="entry name" value="Glyceraldehyde-3-phosphate dehydrogenase-like, C-terminal domain"/>
    <property type="match status" value="1"/>
</dbReference>
<dbReference type="EMBL" id="LO017727">
    <property type="protein sequence ID" value="CRH05181.1"/>
    <property type="molecule type" value="Genomic_DNA"/>
</dbReference>
<dbReference type="Pfam" id="PF22725">
    <property type="entry name" value="GFO_IDH_MocA_C3"/>
    <property type="match status" value="1"/>
</dbReference>
<feature type="domain" description="GFO/IDH/MocA-like oxidoreductase" evidence="2">
    <location>
        <begin position="163"/>
        <end position="240"/>
    </location>
</feature>
<proteinExistence type="predicted"/>
<evidence type="ECO:0000259" key="1">
    <source>
        <dbReference type="Pfam" id="PF01408"/>
    </source>
</evidence>
<dbReference type="Pfam" id="PF01408">
    <property type="entry name" value="GFO_IDH_MocA"/>
    <property type="match status" value="1"/>
</dbReference>
<dbReference type="AlphaFoldDB" id="A0A1S7LGX1"/>
<name>A0A1S7LGX1_MAGMO</name>
<feature type="domain" description="Gfo/Idh/MocA-like oxidoreductase N-terminal" evidence="1">
    <location>
        <begin position="13"/>
        <end position="129"/>
    </location>
</feature>